<name>A0A1M5VI16_9BACT</name>
<dbReference type="OrthoDB" id="883158at2"/>
<evidence type="ECO:0000313" key="1">
    <source>
        <dbReference type="EMBL" id="SHH74828.1"/>
    </source>
</evidence>
<gene>
    <name evidence="1" type="ORF">SAMN04488109_5119</name>
</gene>
<accession>A0A1M5VI16</accession>
<dbReference type="Proteomes" id="UP000184212">
    <property type="component" value="Unassembled WGS sequence"/>
</dbReference>
<dbReference type="EMBL" id="FQWQ01000004">
    <property type="protein sequence ID" value="SHH74828.1"/>
    <property type="molecule type" value="Genomic_DNA"/>
</dbReference>
<protein>
    <submittedName>
        <fullName evidence="1">Uncharacterized protein</fullName>
    </submittedName>
</protein>
<keyword evidence="2" id="KW-1185">Reference proteome</keyword>
<dbReference type="STRING" id="947013.SAMN04488109_5119"/>
<sequence length="121" mass="13787">MNTTALDKALQEIVKKREELAKIDYNNPKYDDLEEQLHDLEDAFQDEYGDFLEDALQTVHDEYCPDNDVLMPIAYLGQGVPVEVDKLPGKDTRLVLSPAPTRIILALGKDKQQVVWSVDKK</sequence>
<organism evidence="1 2">
    <name type="scientific">Chryseolinea serpens</name>
    <dbReference type="NCBI Taxonomy" id="947013"/>
    <lineage>
        <taxon>Bacteria</taxon>
        <taxon>Pseudomonadati</taxon>
        <taxon>Bacteroidota</taxon>
        <taxon>Cytophagia</taxon>
        <taxon>Cytophagales</taxon>
        <taxon>Fulvivirgaceae</taxon>
        <taxon>Chryseolinea</taxon>
    </lineage>
</organism>
<dbReference type="RefSeq" id="WP_073140165.1">
    <property type="nucleotide sequence ID" value="NZ_FQWQ01000004.1"/>
</dbReference>
<dbReference type="AlphaFoldDB" id="A0A1M5VI16"/>
<proteinExistence type="predicted"/>
<evidence type="ECO:0000313" key="2">
    <source>
        <dbReference type="Proteomes" id="UP000184212"/>
    </source>
</evidence>
<reference evidence="1 2" key="1">
    <citation type="submission" date="2016-11" db="EMBL/GenBank/DDBJ databases">
        <authorList>
            <person name="Jaros S."/>
            <person name="Januszkiewicz K."/>
            <person name="Wedrychowicz H."/>
        </authorList>
    </citation>
    <scope>NUCLEOTIDE SEQUENCE [LARGE SCALE GENOMIC DNA]</scope>
    <source>
        <strain evidence="1 2">DSM 24574</strain>
    </source>
</reference>